<accession>A0AAE0PFC7</accession>
<proteinExistence type="predicted"/>
<dbReference type="InterPro" id="IPR016169">
    <property type="entry name" value="FAD-bd_PCMH_sub2"/>
</dbReference>
<feature type="compositionally biased region" description="Basic and acidic residues" evidence="1">
    <location>
        <begin position="47"/>
        <end position="87"/>
    </location>
</feature>
<dbReference type="GO" id="GO:0050660">
    <property type="term" value="F:flavin adenine dinucleotide binding"/>
    <property type="evidence" value="ECO:0007669"/>
    <property type="project" value="InterPro"/>
</dbReference>
<evidence type="ECO:0000259" key="2">
    <source>
        <dbReference type="Pfam" id="PF08031"/>
    </source>
</evidence>
<keyword evidence="4" id="KW-1185">Reference proteome</keyword>
<dbReference type="AlphaFoldDB" id="A0AAE0PFC7"/>
<evidence type="ECO:0000256" key="1">
    <source>
        <dbReference type="SAM" id="MobiDB-lite"/>
    </source>
</evidence>
<reference evidence="3" key="2">
    <citation type="submission" date="2023-07" db="EMBL/GenBank/DDBJ databases">
        <authorList>
            <consortium name="Lawrence Berkeley National Laboratory"/>
            <person name="Haridas S."/>
            <person name="Hensen N."/>
            <person name="Bonometti L."/>
            <person name="Westerberg I."/>
            <person name="Brannstrom I.O."/>
            <person name="Guillou S."/>
            <person name="Cros-Aarteil S."/>
            <person name="Calhoun S."/>
            <person name="Kuo A."/>
            <person name="Mondo S."/>
            <person name="Pangilinan J."/>
            <person name="Riley R."/>
            <person name="LaButti K."/>
            <person name="Andreopoulos B."/>
            <person name="Lipzen A."/>
            <person name="Chen C."/>
            <person name="Yanf M."/>
            <person name="Daum C."/>
            <person name="Ng V."/>
            <person name="Clum A."/>
            <person name="Steindorff A."/>
            <person name="Ohm R."/>
            <person name="Martin F."/>
            <person name="Silar P."/>
            <person name="Natvig D."/>
            <person name="Lalanne C."/>
            <person name="Gautier V."/>
            <person name="Ament-velasquez S.L."/>
            <person name="Kruys A."/>
            <person name="Hutchinson M.I."/>
            <person name="Powell A.J."/>
            <person name="Barry K."/>
            <person name="Miller A.N."/>
            <person name="Grigoriev I.V."/>
            <person name="Debuchy R."/>
            <person name="Gladieux P."/>
            <person name="Thoren M.H."/>
            <person name="Johannesson H."/>
        </authorList>
    </citation>
    <scope>NUCLEOTIDE SEQUENCE</scope>
    <source>
        <strain evidence="3">FGSC 1904</strain>
    </source>
</reference>
<dbReference type="Gene3D" id="3.30.465.10">
    <property type="match status" value="1"/>
</dbReference>
<gene>
    <name evidence="3" type="ORF">B0T20DRAFT_393262</name>
</gene>
<dbReference type="Pfam" id="PF08031">
    <property type="entry name" value="BBE"/>
    <property type="match status" value="1"/>
</dbReference>
<protein>
    <recommendedName>
        <fullName evidence="2">Berberine/berberine-like domain-containing protein</fullName>
    </recommendedName>
</protein>
<dbReference type="Proteomes" id="UP001281003">
    <property type="component" value="Unassembled WGS sequence"/>
</dbReference>
<name>A0AAE0PFC7_SORBR</name>
<sequence length="192" mass="21646">MGVVTVDGRYKVVSTDSKGREKELLWALRGEGGGTKFQVDSTPVGDVRAKSDDTSRPGAEDHRHRKFLARDDHAGGRDGHHDRRGIDGRASGTAQKRLKEHVNVNREAAPGRGTYLNEADVGESDWQHAFWGTNYEKVVAVKEWDPWEVFWAPATVGNEGWAVEGRDVLKRQNGRLHRVHSRWEEAEKKLSR</sequence>
<evidence type="ECO:0000313" key="4">
    <source>
        <dbReference type="Proteomes" id="UP001281003"/>
    </source>
</evidence>
<dbReference type="InterPro" id="IPR012951">
    <property type="entry name" value="BBE"/>
</dbReference>
<reference evidence="3" key="1">
    <citation type="journal article" date="2023" name="Mol. Phylogenet. Evol.">
        <title>Genome-scale phylogeny and comparative genomics of the fungal order Sordariales.</title>
        <authorList>
            <person name="Hensen N."/>
            <person name="Bonometti L."/>
            <person name="Westerberg I."/>
            <person name="Brannstrom I.O."/>
            <person name="Guillou S."/>
            <person name="Cros-Aarteil S."/>
            <person name="Calhoun S."/>
            <person name="Haridas S."/>
            <person name="Kuo A."/>
            <person name="Mondo S."/>
            <person name="Pangilinan J."/>
            <person name="Riley R."/>
            <person name="LaButti K."/>
            <person name="Andreopoulos B."/>
            <person name="Lipzen A."/>
            <person name="Chen C."/>
            <person name="Yan M."/>
            <person name="Daum C."/>
            <person name="Ng V."/>
            <person name="Clum A."/>
            <person name="Steindorff A."/>
            <person name="Ohm R.A."/>
            <person name="Martin F."/>
            <person name="Silar P."/>
            <person name="Natvig D.O."/>
            <person name="Lalanne C."/>
            <person name="Gautier V."/>
            <person name="Ament-Velasquez S.L."/>
            <person name="Kruys A."/>
            <person name="Hutchinson M.I."/>
            <person name="Powell A.J."/>
            <person name="Barry K."/>
            <person name="Miller A.N."/>
            <person name="Grigoriev I.V."/>
            <person name="Debuchy R."/>
            <person name="Gladieux P."/>
            <person name="Hiltunen Thoren M."/>
            <person name="Johannesson H."/>
        </authorList>
    </citation>
    <scope>NUCLEOTIDE SEQUENCE</scope>
    <source>
        <strain evidence="3">FGSC 1904</strain>
    </source>
</reference>
<evidence type="ECO:0000313" key="3">
    <source>
        <dbReference type="EMBL" id="KAK3398900.1"/>
    </source>
</evidence>
<dbReference type="GO" id="GO:0016491">
    <property type="term" value="F:oxidoreductase activity"/>
    <property type="evidence" value="ECO:0007669"/>
    <property type="project" value="InterPro"/>
</dbReference>
<feature type="region of interest" description="Disordered" evidence="1">
    <location>
        <begin position="31"/>
        <end position="93"/>
    </location>
</feature>
<comment type="caution">
    <text evidence="3">The sequence shown here is derived from an EMBL/GenBank/DDBJ whole genome shotgun (WGS) entry which is preliminary data.</text>
</comment>
<dbReference type="EMBL" id="JAUTDP010000006">
    <property type="protein sequence ID" value="KAK3398900.1"/>
    <property type="molecule type" value="Genomic_DNA"/>
</dbReference>
<feature type="domain" description="Berberine/berberine-like" evidence="2">
    <location>
        <begin position="114"/>
        <end position="154"/>
    </location>
</feature>
<organism evidence="3 4">
    <name type="scientific">Sordaria brevicollis</name>
    <dbReference type="NCBI Taxonomy" id="83679"/>
    <lineage>
        <taxon>Eukaryota</taxon>
        <taxon>Fungi</taxon>
        <taxon>Dikarya</taxon>
        <taxon>Ascomycota</taxon>
        <taxon>Pezizomycotina</taxon>
        <taxon>Sordariomycetes</taxon>
        <taxon>Sordariomycetidae</taxon>
        <taxon>Sordariales</taxon>
        <taxon>Sordariaceae</taxon>
        <taxon>Sordaria</taxon>
    </lineage>
</organism>